<comment type="caution">
    <text evidence="2">The sequence shown here is derived from an EMBL/GenBank/DDBJ whole genome shotgun (WGS) entry which is preliminary data.</text>
</comment>
<dbReference type="InterPro" id="IPR016064">
    <property type="entry name" value="NAD/diacylglycerol_kinase_sf"/>
</dbReference>
<dbReference type="AlphaFoldDB" id="A0A2T0FN83"/>
<dbReference type="GO" id="GO:0046512">
    <property type="term" value="P:sphingosine biosynthetic process"/>
    <property type="evidence" value="ECO:0007669"/>
    <property type="project" value="TreeGrafter"/>
</dbReference>
<sequence length="401" mass="43929">MVEDERFQDFLAAPLNNDKRFVSFRVGMDKNGSYRLHRSIVDSVPDHLADRVTSFPVYDLDDEFSCEQDPSPLAFPPYLRSLTVINSKCAGGSTGGEVYFNVLSPLLKAFRLRHVYVATDSQQSISNHARSFSSSASVIIIGGDTSVHEFVNFLSPSHDTELRLSVIPAGTGNALMASLGITSPIQIIGRLFLSDDFLPLAAFPVHFPPGSRGINTIDPDRLSYQALVVASWGFHASLVYEADSAEMRQSGADRFALAASKLITTVDQSYDGRVLDAPTPIGSPISYLLFTTVTNLEADFPISPLCQPPSSCKLYCVAVPKVPNSELMDIMKEVYNSSSHVNDPRVVYEHIHDFCHIQIDDADSTRRAWCVDGSIVEAATGIVTIGKPSTSYNGWKLLIKI</sequence>
<dbReference type="OrthoDB" id="3853857at2759"/>
<dbReference type="Gene3D" id="3.40.50.10330">
    <property type="entry name" value="Probable inorganic polyphosphate/atp-NAD kinase, domain 1"/>
    <property type="match status" value="1"/>
</dbReference>
<dbReference type="PANTHER" id="PTHR12358:SF108">
    <property type="entry name" value="DAGKC DOMAIN-CONTAINING PROTEIN"/>
    <property type="match status" value="1"/>
</dbReference>
<dbReference type="EMBL" id="NDIQ01000022">
    <property type="protein sequence ID" value="PRT56435.1"/>
    <property type="molecule type" value="Genomic_DNA"/>
</dbReference>
<dbReference type="Pfam" id="PF00781">
    <property type="entry name" value="DAGK_cat"/>
    <property type="match status" value="1"/>
</dbReference>
<name>A0A2T0FN83_9ASCO</name>
<dbReference type="Proteomes" id="UP000238350">
    <property type="component" value="Unassembled WGS sequence"/>
</dbReference>
<dbReference type="PANTHER" id="PTHR12358">
    <property type="entry name" value="SPHINGOSINE KINASE"/>
    <property type="match status" value="1"/>
</dbReference>
<feature type="domain" description="DAGKc" evidence="1">
    <location>
        <begin position="76"/>
        <end position="209"/>
    </location>
</feature>
<dbReference type="InterPro" id="IPR017438">
    <property type="entry name" value="ATP-NAD_kinase_N"/>
</dbReference>
<dbReference type="GeneID" id="36517803"/>
<accession>A0A2T0FN83</accession>
<dbReference type="GO" id="GO:0005737">
    <property type="term" value="C:cytoplasm"/>
    <property type="evidence" value="ECO:0007669"/>
    <property type="project" value="TreeGrafter"/>
</dbReference>
<evidence type="ECO:0000259" key="1">
    <source>
        <dbReference type="PROSITE" id="PS50146"/>
    </source>
</evidence>
<dbReference type="InterPro" id="IPR050187">
    <property type="entry name" value="Lipid_Phosphate_FormReg"/>
</dbReference>
<dbReference type="GO" id="GO:0016020">
    <property type="term" value="C:membrane"/>
    <property type="evidence" value="ECO:0007669"/>
    <property type="project" value="TreeGrafter"/>
</dbReference>
<dbReference type="RefSeq" id="XP_024666380.1">
    <property type="nucleotide sequence ID" value="XM_024810612.1"/>
</dbReference>
<evidence type="ECO:0000313" key="3">
    <source>
        <dbReference type="Proteomes" id="UP000238350"/>
    </source>
</evidence>
<evidence type="ECO:0000313" key="2">
    <source>
        <dbReference type="EMBL" id="PRT56435.1"/>
    </source>
</evidence>
<dbReference type="GO" id="GO:0001727">
    <property type="term" value="F:lipid kinase activity"/>
    <property type="evidence" value="ECO:0007669"/>
    <property type="project" value="TreeGrafter"/>
</dbReference>
<dbReference type="SUPFAM" id="SSF111331">
    <property type="entry name" value="NAD kinase/diacylglycerol kinase-like"/>
    <property type="match status" value="1"/>
</dbReference>
<keyword evidence="3" id="KW-1185">Reference proteome</keyword>
<protein>
    <recommendedName>
        <fullName evidence="1">DAGKc domain-containing protein</fullName>
    </recommendedName>
</protein>
<dbReference type="InterPro" id="IPR001206">
    <property type="entry name" value="Diacylglycerol_kinase_cat_dom"/>
</dbReference>
<dbReference type="PROSITE" id="PS50146">
    <property type="entry name" value="DAGK"/>
    <property type="match status" value="1"/>
</dbReference>
<dbReference type="Gene3D" id="2.60.200.40">
    <property type="match status" value="1"/>
</dbReference>
<gene>
    <name evidence="2" type="ORF">B9G98_04055</name>
</gene>
<reference evidence="2 3" key="1">
    <citation type="submission" date="2017-04" db="EMBL/GenBank/DDBJ databases">
        <title>Genome sequencing of [Candida] sorbophila.</title>
        <authorList>
            <person name="Ahn J.O."/>
        </authorList>
    </citation>
    <scope>NUCLEOTIDE SEQUENCE [LARGE SCALE GENOMIC DNA]</scope>
    <source>
        <strain evidence="2 3">DS02</strain>
    </source>
</reference>
<organism evidence="2 3">
    <name type="scientific">Wickerhamiella sorbophila</name>
    <dbReference type="NCBI Taxonomy" id="45607"/>
    <lineage>
        <taxon>Eukaryota</taxon>
        <taxon>Fungi</taxon>
        <taxon>Dikarya</taxon>
        <taxon>Ascomycota</taxon>
        <taxon>Saccharomycotina</taxon>
        <taxon>Dipodascomycetes</taxon>
        <taxon>Dipodascales</taxon>
        <taxon>Trichomonascaceae</taxon>
        <taxon>Wickerhamiella</taxon>
    </lineage>
</organism>
<proteinExistence type="predicted"/>